<evidence type="ECO:0000256" key="1">
    <source>
        <dbReference type="SAM" id="Phobius"/>
    </source>
</evidence>
<dbReference type="Proteomes" id="UP001642464">
    <property type="component" value="Unassembled WGS sequence"/>
</dbReference>
<dbReference type="EMBL" id="CAXAMM010032446">
    <property type="protein sequence ID" value="CAK9069746.1"/>
    <property type="molecule type" value="Genomic_DNA"/>
</dbReference>
<keyword evidence="1" id="KW-1133">Transmembrane helix</keyword>
<gene>
    <name evidence="2" type="ORF">SCF082_LOCUS34857</name>
    <name evidence="3" type="ORF">SCF082_LOCUS34956</name>
</gene>
<keyword evidence="1" id="KW-0812">Transmembrane</keyword>
<protein>
    <recommendedName>
        <fullName evidence="5">Sulfotransferase</fullName>
    </recommendedName>
</protein>
<feature type="transmembrane region" description="Helical" evidence="1">
    <location>
        <begin position="7"/>
        <end position="25"/>
    </location>
</feature>
<name>A0ABP0P5Z9_9DINO</name>
<evidence type="ECO:0000313" key="3">
    <source>
        <dbReference type="EMBL" id="CAK9070100.1"/>
    </source>
</evidence>
<proteinExistence type="predicted"/>
<comment type="caution">
    <text evidence="3">The sequence shown here is derived from an EMBL/GenBank/DDBJ whole genome shotgun (WGS) entry which is preliminary data.</text>
</comment>
<evidence type="ECO:0008006" key="5">
    <source>
        <dbReference type="Google" id="ProtNLM"/>
    </source>
</evidence>
<dbReference type="EMBL" id="CAXAMM010032668">
    <property type="protein sequence ID" value="CAK9070100.1"/>
    <property type="molecule type" value="Genomic_DNA"/>
</dbReference>
<evidence type="ECO:0000313" key="4">
    <source>
        <dbReference type="Proteomes" id="UP001642464"/>
    </source>
</evidence>
<organism evidence="3 4">
    <name type="scientific">Durusdinium trenchii</name>
    <dbReference type="NCBI Taxonomy" id="1381693"/>
    <lineage>
        <taxon>Eukaryota</taxon>
        <taxon>Sar</taxon>
        <taxon>Alveolata</taxon>
        <taxon>Dinophyceae</taxon>
        <taxon>Suessiales</taxon>
        <taxon>Symbiodiniaceae</taxon>
        <taxon>Durusdinium</taxon>
    </lineage>
</organism>
<accession>A0ABP0P5Z9</accession>
<dbReference type="SUPFAM" id="SSF52540">
    <property type="entry name" value="P-loop containing nucleoside triphosphate hydrolases"/>
    <property type="match status" value="1"/>
</dbReference>
<evidence type="ECO:0000313" key="2">
    <source>
        <dbReference type="EMBL" id="CAK9069746.1"/>
    </source>
</evidence>
<keyword evidence="1" id="KW-0472">Membrane</keyword>
<sequence length="384" mass="43915">MDRRARVYICLAAVATMLVTAIMLSPRDSFCESLQWQERKKKLRLSRCKFPLVVHVGPHKTGTTSFQTFLWKHAQWLQKEHGIFVAANKSQKEAAYIASTISKQYGGTYNPKYANSTRMAELFQVIDSMPRNSPVILSSEEFSRWKTAEWNYFKSQSAIQKRCLSMVVTYRQVWSFQASIWNQHNKMNNQTLPKPFLITALREKNHYTDFQLKILDALELASDSVDAVSYEYLHEANCSLASFVVCNATKRLEGTEWESCKMGVDLHVPLSINPSEPPTAFDVVRLAYGLYTRQKALNSTCRRSQFTLATYHNLAVSRVAEQMPTQCGQLPDEYVDELYYNRTGILRPSGSASKICFIDEGSLKLKHWKLLSTLLPQGCQITTE</sequence>
<reference evidence="3 4" key="1">
    <citation type="submission" date="2024-02" db="EMBL/GenBank/DDBJ databases">
        <authorList>
            <person name="Chen Y."/>
            <person name="Shah S."/>
            <person name="Dougan E. K."/>
            <person name="Thang M."/>
            <person name="Chan C."/>
        </authorList>
    </citation>
    <scope>NUCLEOTIDE SEQUENCE [LARGE SCALE GENOMIC DNA]</scope>
</reference>
<keyword evidence="4" id="KW-1185">Reference proteome</keyword>
<dbReference type="InterPro" id="IPR027417">
    <property type="entry name" value="P-loop_NTPase"/>
</dbReference>